<feature type="site" description="Transition state stabilizer" evidence="9">
    <location>
        <position position="142"/>
    </location>
</feature>
<keyword evidence="5 10" id="KW-0808">Transferase</keyword>
<reference evidence="12 13" key="1">
    <citation type="submission" date="2016-10" db="EMBL/GenBank/DDBJ databases">
        <authorList>
            <person name="de Groot N.N."/>
        </authorList>
    </citation>
    <scope>NUCLEOTIDE SEQUENCE [LARGE SCALE GENOMIC DNA]</scope>
    <source>
        <strain evidence="12 13">DSM 29433</strain>
    </source>
</reference>
<organism evidence="12 13">
    <name type="scientific">Yoonia litorea</name>
    <dbReference type="NCBI Taxonomy" id="1123755"/>
    <lineage>
        <taxon>Bacteria</taxon>
        <taxon>Pseudomonadati</taxon>
        <taxon>Pseudomonadota</taxon>
        <taxon>Alphaproteobacteria</taxon>
        <taxon>Rhodobacterales</taxon>
        <taxon>Paracoccaceae</taxon>
        <taxon>Yoonia</taxon>
    </lineage>
</organism>
<dbReference type="PANTHER" id="PTHR42755:SF1">
    <property type="entry name" value="3-DEOXY-D-MANNO-OCTULOSONIC ACID TRANSFERASE, MITOCHONDRIAL-RELATED"/>
    <property type="match status" value="1"/>
</dbReference>
<feature type="domain" description="3-deoxy-D-manno-octulosonic-acid transferase N-terminal" evidence="11">
    <location>
        <begin position="46"/>
        <end position="218"/>
    </location>
</feature>
<evidence type="ECO:0000313" key="13">
    <source>
        <dbReference type="Proteomes" id="UP000198926"/>
    </source>
</evidence>
<evidence type="ECO:0000256" key="7">
    <source>
        <dbReference type="ARBA" id="ARBA00049183"/>
    </source>
</evidence>
<comment type="subcellular location">
    <subcellularLocation>
        <location evidence="10">Cell membrane</location>
    </subcellularLocation>
</comment>
<dbReference type="EC" id="2.4.99.12" evidence="3 10"/>
<dbReference type="STRING" id="1123755.SAMN05444714_2454"/>
<evidence type="ECO:0000313" key="12">
    <source>
        <dbReference type="EMBL" id="SFS20020.1"/>
    </source>
</evidence>
<sequence length="414" mass="45654">MPPSPSIGLGDWVAVQGYRALTTTLRPLLPAYLKRRVARGKDSSDRWREKLAEPSSTRPSGALIWLHAVGLGEVMALRSVIAHLSKTTDAYFLVTSTSRGSAEVFTQELPKRTQHQLLPLDSPTFVKRFLDHWRPDLVIWAEQEIWPGFVFEAHSRGLPQVLINARMDRKSFESRRRVKWLFRAALSRLRFVSAQDEVTARHLRQLGSIDVTVDGSLKPAAPPLPFDQVEYEAVRGELKKGRFIWVLGSSHLADETVALAAHEELLKTQPDAILVIVPRFPDRASDVAAAAAALGNAVHVENGFGKLGLWYRLADAVMMGGTFSDVEGHNPWEPARLGRGVFHGPKFANFAPDYAALQKCGGAMQVSEATELADLLASRQLGVMGAKAESCAMERAAELLPLFARLEGLIDETV</sequence>
<comment type="pathway">
    <text evidence="2 10">Bacterial outer membrane biogenesis; LPS core biosynthesis.</text>
</comment>
<evidence type="ECO:0000256" key="8">
    <source>
        <dbReference type="PIRSR" id="PIRSR639901-1"/>
    </source>
</evidence>
<evidence type="ECO:0000256" key="9">
    <source>
        <dbReference type="PIRSR" id="PIRSR639901-2"/>
    </source>
</evidence>
<keyword evidence="10" id="KW-0472">Membrane</keyword>
<dbReference type="InterPro" id="IPR038107">
    <property type="entry name" value="Glycos_transf_N_sf"/>
</dbReference>
<protein>
    <recommendedName>
        <fullName evidence="4 10">3-deoxy-D-manno-octulosonic acid transferase</fullName>
        <shortName evidence="10">Kdo transferase</shortName>
        <ecNumber evidence="3 10">2.4.99.12</ecNumber>
    </recommendedName>
    <alternativeName>
        <fullName evidence="6 10">Lipid IV(A) 3-deoxy-D-manno-octulosonic acid transferase</fullName>
    </alternativeName>
</protein>
<dbReference type="Gene3D" id="3.40.50.2000">
    <property type="entry name" value="Glycogen Phosphorylase B"/>
    <property type="match status" value="1"/>
</dbReference>
<dbReference type="InterPro" id="IPR039901">
    <property type="entry name" value="Kdotransferase"/>
</dbReference>
<evidence type="ECO:0000256" key="4">
    <source>
        <dbReference type="ARBA" id="ARBA00019077"/>
    </source>
</evidence>
<dbReference type="Proteomes" id="UP000198926">
    <property type="component" value="Unassembled WGS sequence"/>
</dbReference>
<dbReference type="AlphaFoldDB" id="A0A1I6MWD5"/>
<dbReference type="UniPathway" id="UPA00958"/>
<dbReference type="GO" id="GO:0009244">
    <property type="term" value="P:lipopolysaccharide core region biosynthetic process"/>
    <property type="evidence" value="ECO:0007669"/>
    <property type="project" value="UniProtKB-UniRule"/>
</dbReference>
<evidence type="ECO:0000256" key="1">
    <source>
        <dbReference type="ARBA" id="ARBA00003394"/>
    </source>
</evidence>
<evidence type="ECO:0000256" key="5">
    <source>
        <dbReference type="ARBA" id="ARBA00022679"/>
    </source>
</evidence>
<evidence type="ECO:0000259" key="11">
    <source>
        <dbReference type="Pfam" id="PF04413"/>
    </source>
</evidence>
<dbReference type="GO" id="GO:0043842">
    <property type="term" value="F:Kdo transferase activity"/>
    <property type="evidence" value="ECO:0007669"/>
    <property type="project" value="UniProtKB-EC"/>
</dbReference>
<keyword evidence="13" id="KW-1185">Reference proteome</keyword>
<dbReference type="Gene3D" id="3.40.50.11720">
    <property type="entry name" value="3-Deoxy-D-manno-octulosonic-acid transferase, N-terminal domain"/>
    <property type="match status" value="1"/>
</dbReference>
<feature type="site" description="Transition state stabilizer" evidence="9">
    <location>
        <position position="218"/>
    </location>
</feature>
<dbReference type="InterPro" id="IPR007507">
    <property type="entry name" value="Glycos_transf_N"/>
</dbReference>
<keyword evidence="10" id="KW-0448">Lipopolysaccharide biosynthesis</keyword>
<accession>A0A1I6MWD5</accession>
<name>A0A1I6MWD5_9RHOB</name>
<dbReference type="SUPFAM" id="SSF53756">
    <property type="entry name" value="UDP-Glycosyltransferase/glycogen phosphorylase"/>
    <property type="match status" value="1"/>
</dbReference>
<comment type="function">
    <text evidence="1 10">Involved in lipopolysaccharide (LPS) biosynthesis. Catalyzes the transfer of 3-deoxy-D-manno-octulosonate (Kdo) residue(s) from CMP-Kdo to lipid IV(A), the tetraacyldisaccharide-1,4'-bisphosphate precursor of lipid A.</text>
</comment>
<gene>
    <name evidence="12" type="ORF">SAMN05444714_2454</name>
</gene>
<dbReference type="PANTHER" id="PTHR42755">
    <property type="entry name" value="3-DEOXY-MANNO-OCTULOSONATE CYTIDYLYLTRANSFERASE"/>
    <property type="match status" value="1"/>
</dbReference>
<evidence type="ECO:0000256" key="6">
    <source>
        <dbReference type="ARBA" id="ARBA00031445"/>
    </source>
</evidence>
<comment type="similarity">
    <text evidence="10">Belongs to the glycosyltransferase group 1 family.</text>
</comment>
<evidence type="ECO:0000256" key="2">
    <source>
        <dbReference type="ARBA" id="ARBA00004713"/>
    </source>
</evidence>
<comment type="catalytic activity">
    <reaction evidence="7 10">
        <text>lipid IVA (E. coli) + CMP-3-deoxy-beta-D-manno-octulosonate = alpha-Kdo-(2-&gt;6)-lipid IVA (E. coli) + CMP + H(+)</text>
        <dbReference type="Rhea" id="RHEA:28066"/>
        <dbReference type="ChEBI" id="CHEBI:15378"/>
        <dbReference type="ChEBI" id="CHEBI:58603"/>
        <dbReference type="ChEBI" id="CHEBI:60364"/>
        <dbReference type="ChEBI" id="CHEBI:60377"/>
        <dbReference type="ChEBI" id="CHEBI:85987"/>
        <dbReference type="EC" id="2.4.99.12"/>
    </reaction>
</comment>
<evidence type="ECO:0000256" key="10">
    <source>
        <dbReference type="RuleBase" id="RU365103"/>
    </source>
</evidence>
<dbReference type="EMBL" id="FOZM01000002">
    <property type="protein sequence ID" value="SFS20020.1"/>
    <property type="molecule type" value="Genomic_DNA"/>
</dbReference>
<dbReference type="Pfam" id="PF04413">
    <property type="entry name" value="Glycos_transf_N"/>
    <property type="match status" value="1"/>
</dbReference>
<dbReference type="GO" id="GO:0005886">
    <property type="term" value="C:plasma membrane"/>
    <property type="evidence" value="ECO:0007669"/>
    <property type="project" value="UniProtKB-SubCell"/>
</dbReference>
<feature type="active site" description="Proton acceptor" evidence="8">
    <location>
        <position position="73"/>
    </location>
</feature>
<evidence type="ECO:0000256" key="3">
    <source>
        <dbReference type="ARBA" id="ARBA00012621"/>
    </source>
</evidence>
<dbReference type="GO" id="GO:0009245">
    <property type="term" value="P:lipid A biosynthetic process"/>
    <property type="evidence" value="ECO:0007669"/>
    <property type="project" value="TreeGrafter"/>
</dbReference>
<proteinExistence type="inferred from homology"/>
<keyword evidence="10" id="KW-1003">Cell membrane</keyword>